<dbReference type="PANTHER" id="PTHR12599">
    <property type="entry name" value="PTERIN-4-ALPHA-CARBINOLAMINE DEHYDRATASE"/>
    <property type="match status" value="1"/>
</dbReference>
<dbReference type="GO" id="GO:0006729">
    <property type="term" value="P:tetrahydrobiopterin biosynthetic process"/>
    <property type="evidence" value="ECO:0007669"/>
    <property type="project" value="InterPro"/>
</dbReference>
<dbReference type="Proteomes" id="UP000231057">
    <property type="component" value="Chromosome"/>
</dbReference>
<dbReference type="HAMAP" id="MF_00434">
    <property type="entry name" value="Pterin_4_alpha"/>
    <property type="match status" value="1"/>
</dbReference>
<dbReference type="EC" id="4.2.1.96" evidence="4"/>
<dbReference type="OrthoDB" id="9794987at2"/>
<reference evidence="5 6" key="1">
    <citation type="submission" date="2016-11" db="EMBL/GenBank/DDBJ databases">
        <title>Complete genome sequence of thermophilic cyanobacteria strain Synechococcus sp. PCC6715.</title>
        <authorList>
            <person name="Tang J."/>
            <person name="Daroch M."/>
            <person name="Liang Y."/>
            <person name="Jiang D."/>
            <person name="Shah M."/>
        </authorList>
    </citation>
    <scope>NUCLEOTIDE SEQUENCE [LARGE SCALE GENOMIC DNA]</scope>
    <source>
        <strain evidence="5 6">PCC 6715</strain>
    </source>
</reference>
<evidence type="ECO:0000256" key="4">
    <source>
        <dbReference type="HAMAP-Rule" id="MF_00434"/>
    </source>
</evidence>
<dbReference type="EMBL" id="CP018092">
    <property type="protein sequence ID" value="ATS18216.1"/>
    <property type="molecule type" value="Genomic_DNA"/>
</dbReference>
<accession>A0A2D2Q149</accession>
<dbReference type="PANTHER" id="PTHR12599:SF0">
    <property type="entry name" value="PTERIN-4-ALPHA-CARBINOLAMINE DEHYDRATASE"/>
    <property type="match status" value="1"/>
</dbReference>
<evidence type="ECO:0000256" key="2">
    <source>
        <dbReference type="ARBA" id="ARBA00006472"/>
    </source>
</evidence>
<name>A0A2D2Q149_PARLV</name>
<dbReference type="CDD" id="cd00488">
    <property type="entry name" value="PCD_DCoH"/>
    <property type="match status" value="1"/>
</dbReference>
<reference evidence="6" key="2">
    <citation type="journal article" date="2022" name="Front. Microbiol.">
        <title>Comparative Genomic Analysis Revealed Distinct Molecular Components and Organization of CO2-Concentrating Mechanism in Thermophilic Cyanobacteria.</title>
        <authorList>
            <person name="Tang J."/>
            <person name="Zhou H."/>
            <person name="Yao D."/>
            <person name="Riaz S."/>
            <person name="You D."/>
            <person name="Klepacz-Smolka A."/>
            <person name="Daroch M."/>
        </authorList>
    </citation>
    <scope>NUCLEOTIDE SEQUENCE [LARGE SCALE GENOMIC DNA]</scope>
    <source>
        <strain evidence="6">PCC 6715</strain>
    </source>
</reference>
<dbReference type="InterPro" id="IPR001533">
    <property type="entry name" value="Pterin_deHydtase"/>
</dbReference>
<proteinExistence type="inferred from homology"/>
<protein>
    <recommendedName>
        <fullName evidence="4">Putative pterin-4-alpha-carbinolamine dehydratase</fullName>
        <shortName evidence="4">PHS</shortName>
        <ecNumber evidence="4">4.2.1.96</ecNumber>
    </recommendedName>
    <alternativeName>
        <fullName evidence="4">4-alpha-hydroxy-tetrahydropterin dehydratase</fullName>
    </alternativeName>
    <alternativeName>
        <fullName evidence="4">Pterin carbinolamine dehydratase</fullName>
        <shortName evidence="4">PCD</shortName>
    </alternativeName>
</protein>
<comment type="similarity">
    <text evidence="2 4">Belongs to the pterin-4-alpha-carbinolamine dehydratase family.</text>
</comment>
<keyword evidence="6" id="KW-1185">Reference proteome</keyword>
<gene>
    <name evidence="5" type="ORF">BRW62_04980</name>
</gene>
<evidence type="ECO:0000256" key="1">
    <source>
        <dbReference type="ARBA" id="ARBA00001554"/>
    </source>
</evidence>
<dbReference type="KEGG" id="slw:BRW62_04980"/>
<organism evidence="5 6">
    <name type="scientific">Parathermosynechococcus lividus PCC 6715</name>
    <dbReference type="NCBI Taxonomy" id="1917166"/>
    <lineage>
        <taxon>Bacteria</taxon>
        <taxon>Bacillati</taxon>
        <taxon>Cyanobacteriota</taxon>
        <taxon>Cyanophyceae</taxon>
        <taxon>Acaryochloridales</taxon>
        <taxon>Thermosynechococcaceae</taxon>
        <taxon>Parathermosynechococcus</taxon>
    </lineage>
</organism>
<evidence type="ECO:0000313" key="6">
    <source>
        <dbReference type="Proteomes" id="UP000231057"/>
    </source>
</evidence>
<evidence type="ECO:0000313" key="5">
    <source>
        <dbReference type="EMBL" id="ATS18216.1"/>
    </source>
</evidence>
<dbReference type="GO" id="GO:0008124">
    <property type="term" value="F:4-alpha-hydroxytetrahydrobiopterin dehydratase activity"/>
    <property type="evidence" value="ECO:0007669"/>
    <property type="project" value="UniProtKB-UniRule"/>
</dbReference>
<dbReference type="Pfam" id="PF01329">
    <property type="entry name" value="Pterin_4a"/>
    <property type="match status" value="1"/>
</dbReference>
<dbReference type="RefSeq" id="WP_099798565.1">
    <property type="nucleotide sequence ID" value="NZ_CP018092.1"/>
</dbReference>
<comment type="catalytic activity">
    <reaction evidence="1 4">
        <text>(4aS,6R)-4a-hydroxy-L-erythro-5,6,7,8-tetrahydrobiopterin = (6R)-L-erythro-6,7-dihydrobiopterin + H2O</text>
        <dbReference type="Rhea" id="RHEA:11920"/>
        <dbReference type="ChEBI" id="CHEBI:15377"/>
        <dbReference type="ChEBI" id="CHEBI:15642"/>
        <dbReference type="ChEBI" id="CHEBI:43120"/>
        <dbReference type="EC" id="4.2.1.96"/>
    </reaction>
</comment>
<dbReference type="SUPFAM" id="SSF55248">
    <property type="entry name" value="PCD-like"/>
    <property type="match status" value="1"/>
</dbReference>
<dbReference type="InterPro" id="IPR036428">
    <property type="entry name" value="PCD_sf"/>
</dbReference>
<sequence length="95" mass="10349">MAERLSTAEIEAQLASLPGWSLVGDRLEQTFRFQDFLGSIAFVNRLVEPSEQAGHHPDICISWNRVTVSLTTHDAGGITQRDLDLAKVISTLAAG</sequence>
<evidence type="ECO:0000256" key="3">
    <source>
        <dbReference type="ARBA" id="ARBA00023239"/>
    </source>
</evidence>
<dbReference type="NCBIfam" id="NF002017">
    <property type="entry name" value="PRK00823.1-2"/>
    <property type="match status" value="1"/>
</dbReference>
<dbReference type="AlphaFoldDB" id="A0A2D2Q149"/>
<keyword evidence="3 4" id="KW-0456">Lyase</keyword>
<dbReference type="Gene3D" id="3.30.1360.20">
    <property type="entry name" value="Transcriptional coactivator/pterin dehydratase"/>
    <property type="match status" value="1"/>
</dbReference>